<evidence type="ECO:0000256" key="1">
    <source>
        <dbReference type="ARBA" id="ARBA00022737"/>
    </source>
</evidence>
<dbReference type="GO" id="GO:0016491">
    <property type="term" value="F:oxidoreductase activity"/>
    <property type="evidence" value="ECO:0007669"/>
    <property type="project" value="TreeGrafter"/>
</dbReference>
<dbReference type="InterPro" id="IPR016024">
    <property type="entry name" value="ARM-type_fold"/>
</dbReference>
<keyword evidence="3" id="KW-1185">Reference proteome</keyword>
<dbReference type="AlphaFoldDB" id="A0A9X9S668"/>
<organism evidence="2 3">
    <name type="scientific">Methanogenium organophilum</name>
    <dbReference type="NCBI Taxonomy" id="2199"/>
    <lineage>
        <taxon>Archaea</taxon>
        <taxon>Methanobacteriati</taxon>
        <taxon>Methanobacteriota</taxon>
        <taxon>Stenosarchaea group</taxon>
        <taxon>Methanomicrobia</taxon>
        <taxon>Methanomicrobiales</taxon>
        <taxon>Methanomicrobiaceae</taxon>
        <taxon>Methanogenium</taxon>
    </lineage>
</organism>
<dbReference type="InterPro" id="IPR004155">
    <property type="entry name" value="PBS_lyase_HEAT"/>
</dbReference>
<dbReference type="InterPro" id="IPR000357">
    <property type="entry name" value="HEAT"/>
</dbReference>
<reference evidence="2" key="1">
    <citation type="submission" date="2022-11" db="EMBL/GenBank/DDBJ databases">
        <title>Complete genome sequence of Methanogenium organophilum DSM 3596.</title>
        <authorList>
            <person name="Chen S.-C."/>
            <person name="Lai S.-J."/>
            <person name="You Y.-T."/>
        </authorList>
    </citation>
    <scope>NUCLEOTIDE SEQUENCE</scope>
    <source>
        <strain evidence="2">DSM 3596</strain>
    </source>
</reference>
<name>A0A9X9S668_METOG</name>
<dbReference type="Proteomes" id="UP001163096">
    <property type="component" value="Chromosome"/>
</dbReference>
<evidence type="ECO:0000313" key="3">
    <source>
        <dbReference type="Proteomes" id="UP001163096"/>
    </source>
</evidence>
<protein>
    <submittedName>
        <fullName evidence="2">HEAT repeat domain-containing protein</fullName>
    </submittedName>
</protein>
<dbReference type="SMART" id="SM00567">
    <property type="entry name" value="EZ_HEAT"/>
    <property type="match status" value="3"/>
</dbReference>
<evidence type="ECO:0000313" key="2">
    <source>
        <dbReference type="EMBL" id="WAI01625.1"/>
    </source>
</evidence>
<dbReference type="EMBL" id="CP113361">
    <property type="protein sequence ID" value="WAI01625.1"/>
    <property type="molecule type" value="Genomic_DNA"/>
</dbReference>
<dbReference type="InterPro" id="IPR011989">
    <property type="entry name" value="ARM-like"/>
</dbReference>
<dbReference type="PANTHER" id="PTHR12697">
    <property type="entry name" value="PBS LYASE HEAT-LIKE PROTEIN"/>
    <property type="match status" value="1"/>
</dbReference>
<dbReference type="SUPFAM" id="SSF48371">
    <property type="entry name" value="ARM repeat"/>
    <property type="match status" value="1"/>
</dbReference>
<dbReference type="Pfam" id="PF13646">
    <property type="entry name" value="HEAT_2"/>
    <property type="match status" value="1"/>
</dbReference>
<proteinExistence type="predicted"/>
<dbReference type="Pfam" id="PF02985">
    <property type="entry name" value="HEAT"/>
    <property type="match status" value="1"/>
</dbReference>
<dbReference type="Gene3D" id="1.25.10.10">
    <property type="entry name" value="Leucine-rich Repeat Variant"/>
    <property type="match status" value="1"/>
</dbReference>
<dbReference type="PANTHER" id="PTHR12697:SF5">
    <property type="entry name" value="DEOXYHYPUSINE HYDROXYLASE"/>
    <property type="match status" value="1"/>
</dbReference>
<accession>A0A9X9S668</accession>
<dbReference type="KEGG" id="mou:OU421_01780"/>
<dbReference type="RefSeq" id="WP_268186882.1">
    <property type="nucleotide sequence ID" value="NZ_CP113361.1"/>
</dbReference>
<keyword evidence="1" id="KW-0677">Repeat</keyword>
<gene>
    <name evidence="2" type="ORF">OU421_01780</name>
</gene>
<dbReference type="GeneID" id="76833792"/>
<sequence>MIVIMVPINPVEDLIEDLLSEDDSLRNSAESRIKDFPVEDVIPEISLLLRSPQKNIRNRGMELFCCVGSDAVKYLAVLITDEEWTVRYRAAEALGVIGDDAASVLLIPALKDRKDHVRYMAAKGLGNLFHAKAADAVAPLLEDENEFVRASAARALGQMCLAAYVPLIEAALKREEYEKTRIVMEEALARLNGQYGGI</sequence>